<organism evidence="1 2">
    <name type="scientific">Quercus suber</name>
    <name type="common">Cork oak</name>
    <dbReference type="NCBI Taxonomy" id="58331"/>
    <lineage>
        <taxon>Eukaryota</taxon>
        <taxon>Viridiplantae</taxon>
        <taxon>Streptophyta</taxon>
        <taxon>Embryophyta</taxon>
        <taxon>Tracheophyta</taxon>
        <taxon>Spermatophyta</taxon>
        <taxon>Magnoliopsida</taxon>
        <taxon>eudicotyledons</taxon>
        <taxon>Gunneridae</taxon>
        <taxon>Pentapetalae</taxon>
        <taxon>rosids</taxon>
        <taxon>fabids</taxon>
        <taxon>Fagales</taxon>
        <taxon>Fagaceae</taxon>
        <taxon>Quercus</taxon>
    </lineage>
</organism>
<comment type="caution">
    <text evidence="1">The sequence shown here is derived from an EMBL/GenBank/DDBJ whole genome shotgun (WGS) entry which is preliminary data.</text>
</comment>
<name>A0AAW0JUK7_QUESU</name>
<sequence length="74" mass="8203">VLVPTTNIATTIRSSMLSIGAPRPTVGVPVRSDETWKTRKKMEMETEGTIVVETKIGEEKRVGVVCDGEEDEWK</sequence>
<protein>
    <submittedName>
        <fullName evidence="1">Uncharacterized protein</fullName>
    </submittedName>
</protein>
<evidence type="ECO:0000313" key="1">
    <source>
        <dbReference type="EMBL" id="KAK7830703.1"/>
    </source>
</evidence>
<dbReference type="EMBL" id="PKMF04000458">
    <property type="protein sequence ID" value="KAK7830703.1"/>
    <property type="molecule type" value="Genomic_DNA"/>
</dbReference>
<reference evidence="1 2" key="1">
    <citation type="journal article" date="2018" name="Sci. Data">
        <title>The draft genome sequence of cork oak.</title>
        <authorList>
            <person name="Ramos A.M."/>
            <person name="Usie A."/>
            <person name="Barbosa P."/>
            <person name="Barros P.M."/>
            <person name="Capote T."/>
            <person name="Chaves I."/>
            <person name="Simoes F."/>
            <person name="Abreu I."/>
            <person name="Carrasquinho I."/>
            <person name="Faro C."/>
            <person name="Guimaraes J.B."/>
            <person name="Mendonca D."/>
            <person name="Nobrega F."/>
            <person name="Rodrigues L."/>
            <person name="Saibo N.J.M."/>
            <person name="Varela M.C."/>
            <person name="Egas C."/>
            <person name="Matos J."/>
            <person name="Miguel C.M."/>
            <person name="Oliveira M.M."/>
            <person name="Ricardo C.P."/>
            <person name="Goncalves S."/>
        </authorList>
    </citation>
    <scope>NUCLEOTIDE SEQUENCE [LARGE SCALE GENOMIC DNA]</scope>
    <source>
        <strain evidence="2">cv. HL8</strain>
    </source>
</reference>
<dbReference type="Proteomes" id="UP000237347">
    <property type="component" value="Unassembled WGS sequence"/>
</dbReference>
<accession>A0AAW0JUK7</accession>
<dbReference type="AlphaFoldDB" id="A0AAW0JUK7"/>
<evidence type="ECO:0000313" key="2">
    <source>
        <dbReference type="Proteomes" id="UP000237347"/>
    </source>
</evidence>
<feature type="non-terminal residue" evidence="1">
    <location>
        <position position="1"/>
    </location>
</feature>
<keyword evidence="2" id="KW-1185">Reference proteome</keyword>
<gene>
    <name evidence="1" type="ORF">CFP56_028058</name>
</gene>
<proteinExistence type="predicted"/>